<comment type="subcellular location">
    <subcellularLocation>
        <location evidence="1">Membrane</location>
        <topology evidence="1">Multi-pass membrane protein</topology>
    </subcellularLocation>
</comment>
<comment type="similarity">
    <text evidence="2">Belongs to the oxidase-dependent Fe transporter (OFeT) (TC 9.A.10.1) family.</text>
</comment>
<feature type="transmembrane region" description="Helical" evidence="6">
    <location>
        <begin position="44"/>
        <end position="63"/>
    </location>
</feature>
<feature type="transmembrane region" description="Helical" evidence="6">
    <location>
        <begin position="75"/>
        <end position="94"/>
    </location>
</feature>
<keyword evidence="5 6" id="KW-0472">Membrane</keyword>
<dbReference type="Pfam" id="PF03239">
    <property type="entry name" value="FTR1"/>
    <property type="match status" value="1"/>
</dbReference>
<keyword evidence="4 6" id="KW-1133">Transmembrane helix</keyword>
<feature type="transmembrane region" description="Helical" evidence="6">
    <location>
        <begin position="151"/>
        <end position="173"/>
    </location>
</feature>
<keyword evidence="3 6" id="KW-0812">Transmembrane</keyword>
<evidence type="ECO:0000256" key="2">
    <source>
        <dbReference type="ARBA" id="ARBA00008333"/>
    </source>
</evidence>
<dbReference type="PANTHER" id="PTHR31632">
    <property type="entry name" value="IRON TRANSPORTER FTH1"/>
    <property type="match status" value="1"/>
</dbReference>
<feature type="transmembrane region" description="Helical" evidence="6">
    <location>
        <begin position="185"/>
        <end position="205"/>
    </location>
</feature>
<sequence length="283" mass="29755">MQGVYGAFVAIFLVGLREGLEVTLLVSIAAAFLKRSGVSVRPMFAAIGVAVAISIGIGVGLNLLSTSLPAAQQEMMATVVGVIAVAFMTSMIIWMTRNAGRLQGEVEDEARQAIIQGGSAGLVLMAFLAVLKEGFELSVFMLAAADTAHDNRWVAVLGGAVGIAVSIAMGVGLYFGGMKLDLQRFFRVTGVFLVLIAAGLLLNTLRSAYEAGWLTIAQQQLFDLSSWIPESSIQGAVVTGLFGIPADPRLIEVLGWLLYVVPVLAVLFLPARRRTTAPAMAGG</sequence>
<reference evidence="7 8" key="1">
    <citation type="submission" date="2016-06" db="EMBL/GenBank/DDBJ databases">
        <authorList>
            <person name="Kjaerup R.B."/>
            <person name="Dalgaard T.S."/>
            <person name="Juul-Madsen H.R."/>
        </authorList>
    </citation>
    <scope>NUCLEOTIDE SEQUENCE [LARGE SCALE GENOMIC DNA]</scope>
    <source>
        <strain evidence="7 8">1165133.8</strain>
    </source>
</reference>
<name>A0A1A3NKC3_MYCAS</name>
<dbReference type="Proteomes" id="UP000093928">
    <property type="component" value="Unassembled WGS sequence"/>
</dbReference>
<dbReference type="OrthoDB" id="7260758at2"/>
<evidence type="ECO:0000256" key="4">
    <source>
        <dbReference type="ARBA" id="ARBA00022989"/>
    </source>
</evidence>
<organism evidence="7 8">
    <name type="scientific">Mycobacterium asiaticum</name>
    <dbReference type="NCBI Taxonomy" id="1790"/>
    <lineage>
        <taxon>Bacteria</taxon>
        <taxon>Bacillati</taxon>
        <taxon>Actinomycetota</taxon>
        <taxon>Actinomycetes</taxon>
        <taxon>Mycobacteriales</taxon>
        <taxon>Mycobacteriaceae</taxon>
        <taxon>Mycobacterium</taxon>
    </lineage>
</organism>
<proteinExistence type="inferred from homology"/>
<comment type="caution">
    <text evidence="7">The sequence shown here is derived from an EMBL/GenBank/DDBJ whole genome shotgun (WGS) entry which is preliminary data.</text>
</comment>
<evidence type="ECO:0000313" key="8">
    <source>
        <dbReference type="Proteomes" id="UP000093928"/>
    </source>
</evidence>
<evidence type="ECO:0000256" key="3">
    <source>
        <dbReference type="ARBA" id="ARBA00022692"/>
    </source>
</evidence>
<dbReference type="GO" id="GO:0015093">
    <property type="term" value="F:ferrous iron transmembrane transporter activity"/>
    <property type="evidence" value="ECO:0007669"/>
    <property type="project" value="TreeGrafter"/>
</dbReference>
<feature type="transmembrane region" description="Helical" evidence="6">
    <location>
        <begin position="253"/>
        <end position="271"/>
    </location>
</feature>
<dbReference type="GO" id="GO:0033573">
    <property type="term" value="C:high-affinity iron permease complex"/>
    <property type="evidence" value="ECO:0007669"/>
    <property type="project" value="InterPro"/>
</dbReference>
<dbReference type="InterPro" id="IPR004923">
    <property type="entry name" value="FTR1/Fip1/EfeU"/>
</dbReference>
<accession>A0A1A3NKC3</accession>
<dbReference type="RefSeq" id="WP_065146739.1">
    <property type="nucleotide sequence ID" value="NZ_LZLS01000214.1"/>
</dbReference>
<evidence type="ECO:0000313" key="7">
    <source>
        <dbReference type="EMBL" id="OBK20807.1"/>
    </source>
</evidence>
<evidence type="ECO:0000256" key="1">
    <source>
        <dbReference type="ARBA" id="ARBA00004141"/>
    </source>
</evidence>
<evidence type="ECO:0008006" key="9">
    <source>
        <dbReference type="Google" id="ProtNLM"/>
    </source>
</evidence>
<feature type="transmembrane region" description="Helical" evidence="6">
    <location>
        <begin position="6"/>
        <end position="32"/>
    </location>
</feature>
<evidence type="ECO:0000256" key="5">
    <source>
        <dbReference type="ARBA" id="ARBA00023136"/>
    </source>
</evidence>
<dbReference type="PANTHER" id="PTHR31632:SF2">
    <property type="entry name" value="PLASMA MEMBRANE IRON PERMEASE"/>
    <property type="match status" value="1"/>
</dbReference>
<protein>
    <recommendedName>
        <fullName evidence="9">Iron transporter</fullName>
    </recommendedName>
</protein>
<dbReference type="EMBL" id="LZLS01000214">
    <property type="protein sequence ID" value="OBK20807.1"/>
    <property type="molecule type" value="Genomic_DNA"/>
</dbReference>
<dbReference type="AlphaFoldDB" id="A0A1A3NKC3"/>
<evidence type="ECO:0000256" key="6">
    <source>
        <dbReference type="SAM" id="Phobius"/>
    </source>
</evidence>
<gene>
    <name evidence="7" type="ORF">A5634_11510</name>
</gene>